<organism evidence="3 4">
    <name type="scientific">Paeniglutamicibacter gangotriensis</name>
    <dbReference type="NCBI Taxonomy" id="254787"/>
    <lineage>
        <taxon>Bacteria</taxon>
        <taxon>Bacillati</taxon>
        <taxon>Actinomycetota</taxon>
        <taxon>Actinomycetes</taxon>
        <taxon>Micrococcales</taxon>
        <taxon>Micrococcaceae</taxon>
        <taxon>Paeniglutamicibacter</taxon>
    </lineage>
</organism>
<sequence length="347" mass="37501">MVWPFRWLNSRDGCGEPLTGDVDHINTVSYSEYYFRTTKPKGEEMRRKLFTVTASVSLCLTATLALSGCVILRPGVSANEQGAVQGEAHTRIVELPASVKDKGVMVIGSQLASPPLIFQQDGGKQIEGINKDIADEVGKRLGVKVEWKQFPFAGLIPAVQSGQVDGGMDLIGDTEQRRAAVDFANYMNQATSPLVRRGNPHHIESAADLCGLPVAIVRGGVQLELAEQTSKDCVEQGKKPVEINQYGAPGDARLSVQAGREAAFLGNTPVMRYISEQKATSSIFEMGGEATYQLQPIGIITAKGNREVHESIQSALDLMQADGTIAGILKEWNTEDLALDTESKEAK</sequence>
<evidence type="ECO:0000256" key="1">
    <source>
        <dbReference type="ARBA" id="ARBA00022729"/>
    </source>
</evidence>
<dbReference type="OrthoDB" id="4633994at2"/>
<dbReference type="EMBL" id="VOBL01000013">
    <property type="protein sequence ID" value="KAA0975896.1"/>
    <property type="molecule type" value="Genomic_DNA"/>
</dbReference>
<dbReference type="PANTHER" id="PTHR35936:SF17">
    <property type="entry name" value="ARGININE-BINDING EXTRACELLULAR PROTEIN ARTP"/>
    <property type="match status" value="1"/>
</dbReference>
<dbReference type="AlphaFoldDB" id="A0A5B0EB59"/>
<evidence type="ECO:0000313" key="3">
    <source>
        <dbReference type="EMBL" id="KAA0975896.1"/>
    </source>
</evidence>
<accession>A0A5B0EB59</accession>
<dbReference type="SUPFAM" id="SSF53850">
    <property type="entry name" value="Periplasmic binding protein-like II"/>
    <property type="match status" value="1"/>
</dbReference>
<dbReference type="CDD" id="cd01004">
    <property type="entry name" value="PBP2_MidA_like"/>
    <property type="match status" value="1"/>
</dbReference>
<gene>
    <name evidence="3" type="ORF">FQ154_12605</name>
</gene>
<evidence type="ECO:0000259" key="2">
    <source>
        <dbReference type="SMART" id="SM00062"/>
    </source>
</evidence>
<evidence type="ECO:0000313" key="4">
    <source>
        <dbReference type="Proteomes" id="UP000323856"/>
    </source>
</evidence>
<reference evidence="3 4" key="1">
    <citation type="submission" date="2019-07" db="EMBL/GenBank/DDBJ databases">
        <title>Analysis of the biochemical properties, biological activity and biotechnological potential of siderophores and biosurfactants produced by Antarctic psychrotolerant bacteria.</title>
        <authorList>
            <person name="Styczynski M."/>
            <person name="Krucon T."/>
            <person name="Decewicz P."/>
            <person name="Dziewit L."/>
        </authorList>
    </citation>
    <scope>NUCLEOTIDE SEQUENCE [LARGE SCALE GENOMIC DNA]</scope>
    <source>
        <strain evidence="3 4">ANT_H27</strain>
    </source>
</reference>
<feature type="domain" description="Solute-binding protein family 3/N-terminal" evidence="2">
    <location>
        <begin position="104"/>
        <end position="336"/>
    </location>
</feature>
<dbReference type="Gene3D" id="3.40.190.10">
    <property type="entry name" value="Periplasmic binding protein-like II"/>
    <property type="match status" value="2"/>
</dbReference>
<dbReference type="Pfam" id="PF00497">
    <property type="entry name" value="SBP_bac_3"/>
    <property type="match status" value="1"/>
</dbReference>
<proteinExistence type="predicted"/>
<keyword evidence="1" id="KW-0732">Signal</keyword>
<protein>
    <submittedName>
        <fullName evidence="3">ABC transporter substrate-binding protein</fullName>
    </submittedName>
</protein>
<dbReference type="SMART" id="SM00062">
    <property type="entry name" value="PBPb"/>
    <property type="match status" value="1"/>
</dbReference>
<name>A0A5B0EB59_9MICC</name>
<dbReference type="InterPro" id="IPR001638">
    <property type="entry name" value="Solute-binding_3/MltF_N"/>
</dbReference>
<dbReference type="Proteomes" id="UP000323856">
    <property type="component" value="Unassembled WGS sequence"/>
</dbReference>
<dbReference type="PANTHER" id="PTHR35936">
    <property type="entry name" value="MEMBRANE-BOUND LYTIC MUREIN TRANSGLYCOSYLASE F"/>
    <property type="match status" value="1"/>
</dbReference>
<comment type="caution">
    <text evidence="3">The sequence shown here is derived from an EMBL/GenBank/DDBJ whole genome shotgun (WGS) entry which is preliminary data.</text>
</comment>